<dbReference type="PANTHER" id="PTHR33470">
    <property type="entry name" value="OS01G0164075 PROTEIN"/>
    <property type="match status" value="1"/>
</dbReference>
<evidence type="ECO:0000313" key="4">
    <source>
        <dbReference type="Proteomes" id="UP001189122"/>
    </source>
</evidence>
<dbReference type="Proteomes" id="UP001189122">
    <property type="component" value="Unassembled WGS sequence"/>
</dbReference>
<evidence type="ECO:0000313" key="3">
    <source>
        <dbReference type="EMBL" id="CAA2618492.1"/>
    </source>
</evidence>
<evidence type="ECO:0000256" key="1">
    <source>
        <dbReference type="ARBA" id="ARBA00022729"/>
    </source>
</evidence>
<reference evidence="3 4" key="1">
    <citation type="submission" date="2019-12" db="EMBL/GenBank/DDBJ databases">
        <authorList>
            <person name="Scholz U."/>
            <person name="Mascher M."/>
            <person name="Fiebig A."/>
        </authorList>
    </citation>
    <scope>NUCLEOTIDE SEQUENCE</scope>
</reference>
<dbReference type="PANTHER" id="PTHR33470:SF27">
    <property type="entry name" value="OS01G0899700 PROTEIN"/>
    <property type="match status" value="1"/>
</dbReference>
<feature type="compositionally biased region" description="Pro residues" evidence="2">
    <location>
        <begin position="118"/>
        <end position="130"/>
    </location>
</feature>
<dbReference type="EMBL" id="LR743591">
    <property type="protein sequence ID" value="CAA2618492.1"/>
    <property type="molecule type" value="Genomic_DNA"/>
</dbReference>
<dbReference type="EMBL" id="CACRZD030000004">
    <property type="protein sequence ID" value="CAA6658211.1"/>
    <property type="molecule type" value="Genomic_DNA"/>
</dbReference>
<keyword evidence="4" id="KW-1185">Reference proteome</keyword>
<feature type="region of interest" description="Disordered" evidence="2">
    <location>
        <begin position="109"/>
        <end position="130"/>
    </location>
</feature>
<keyword evidence="1" id="KW-0732">Signal</keyword>
<dbReference type="Pfam" id="PF01190">
    <property type="entry name" value="Pollen_Ole_e_1"/>
    <property type="match status" value="1"/>
</dbReference>
<proteinExistence type="predicted"/>
<organism evidence="3">
    <name type="scientific">Spirodela intermedia</name>
    <name type="common">Intermediate duckweed</name>
    <dbReference type="NCBI Taxonomy" id="51605"/>
    <lineage>
        <taxon>Eukaryota</taxon>
        <taxon>Viridiplantae</taxon>
        <taxon>Streptophyta</taxon>
        <taxon>Embryophyta</taxon>
        <taxon>Tracheophyta</taxon>
        <taxon>Spermatophyta</taxon>
        <taxon>Magnoliopsida</taxon>
        <taxon>Liliopsida</taxon>
        <taxon>Araceae</taxon>
        <taxon>Lemnoideae</taxon>
        <taxon>Spirodela</taxon>
    </lineage>
</organism>
<gene>
    <name evidence="3" type="ORF">SI7747_04004659</name>
</gene>
<protein>
    <submittedName>
        <fullName evidence="3">Uncharacterized protein</fullName>
    </submittedName>
</protein>
<name>A0A7I8IK03_SPIIN</name>
<accession>A0A7I8IK03</accession>
<sequence>MGCAHPDTPERGRATVKVTCKAGDKHILAFGKTRSTGVYSIIVKGYDYVKYGAANCKAQLHAGPNGSLCNVATDINRGNKGAKLHVKSTSNRLIVLKTKSFAYAPKKQYKECHKHHSPPPPSPSPPLWYY</sequence>
<evidence type="ECO:0000256" key="2">
    <source>
        <dbReference type="SAM" id="MobiDB-lite"/>
    </source>
</evidence>
<dbReference type="AlphaFoldDB" id="A0A7I8IK03"/>